<dbReference type="eggNOG" id="COG0667">
    <property type="taxonomic scope" value="Bacteria"/>
</dbReference>
<dbReference type="Proteomes" id="UP000009011">
    <property type="component" value="Chromosome"/>
</dbReference>
<reference evidence="3 4" key="1">
    <citation type="journal article" date="2013" name="PLoS ONE">
        <title>Genomic analysis of Melioribacter roseus, facultatively anaerobic organotrophic bacterium representing a novel deep lineage within Bacteriodetes/Chlorobi group.</title>
        <authorList>
            <person name="Kadnikov V.V."/>
            <person name="Mardanov A.V."/>
            <person name="Podosokorskaya O.A."/>
            <person name="Gavrilov S.N."/>
            <person name="Kublanov I.V."/>
            <person name="Beletsky A.V."/>
            <person name="Bonch-Osmolovskaya E.A."/>
            <person name="Ravin N.V."/>
        </authorList>
    </citation>
    <scope>NUCLEOTIDE SEQUENCE [LARGE SCALE GENOMIC DNA]</scope>
    <source>
        <strain evidence="4">JCM 17771 / P3M-2</strain>
    </source>
</reference>
<dbReference type="InterPro" id="IPR020471">
    <property type="entry name" value="AKR"/>
</dbReference>
<protein>
    <submittedName>
        <fullName evidence="3">Aldo/keto reductase</fullName>
    </submittedName>
</protein>
<feature type="domain" description="NADP-dependent oxidoreductase" evidence="2">
    <location>
        <begin position="16"/>
        <end position="327"/>
    </location>
</feature>
<dbReference type="GO" id="GO:0005829">
    <property type="term" value="C:cytosol"/>
    <property type="evidence" value="ECO:0007669"/>
    <property type="project" value="UniProtKB-ARBA"/>
</dbReference>
<dbReference type="InterPro" id="IPR023210">
    <property type="entry name" value="NADP_OxRdtase_dom"/>
</dbReference>
<dbReference type="Gene3D" id="3.20.20.100">
    <property type="entry name" value="NADP-dependent oxidoreductase domain"/>
    <property type="match status" value="1"/>
</dbReference>
<dbReference type="STRING" id="1191523.MROS_2338"/>
<evidence type="ECO:0000313" key="3">
    <source>
        <dbReference type="EMBL" id="AFN75568.1"/>
    </source>
</evidence>
<dbReference type="RefSeq" id="WP_014856998.1">
    <property type="nucleotide sequence ID" value="NC_018178.1"/>
</dbReference>
<name>I7A2Y4_MELRP</name>
<dbReference type="InterPro" id="IPR050523">
    <property type="entry name" value="AKR_Detox_Biosynth"/>
</dbReference>
<dbReference type="GO" id="GO:0016491">
    <property type="term" value="F:oxidoreductase activity"/>
    <property type="evidence" value="ECO:0007669"/>
    <property type="project" value="UniProtKB-KW"/>
</dbReference>
<proteinExistence type="predicted"/>
<dbReference type="PANTHER" id="PTHR43364:SF4">
    <property type="entry name" value="NAD(P)-LINKED OXIDOREDUCTASE SUPERFAMILY PROTEIN"/>
    <property type="match status" value="1"/>
</dbReference>
<dbReference type="OrthoDB" id="9773828at2"/>
<keyword evidence="4" id="KW-1185">Reference proteome</keyword>
<evidence type="ECO:0000313" key="4">
    <source>
        <dbReference type="Proteomes" id="UP000009011"/>
    </source>
</evidence>
<dbReference type="FunFam" id="3.20.20.100:FF:000004">
    <property type="entry name" value="Oxidoreductase, aldo/keto reductase"/>
    <property type="match status" value="1"/>
</dbReference>
<dbReference type="Pfam" id="PF00248">
    <property type="entry name" value="Aldo_ket_red"/>
    <property type="match status" value="1"/>
</dbReference>
<evidence type="ECO:0000256" key="1">
    <source>
        <dbReference type="ARBA" id="ARBA00023002"/>
    </source>
</evidence>
<dbReference type="PRINTS" id="PR00069">
    <property type="entry name" value="ALDKETRDTASE"/>
</dbReference>
<dbReference type="EMBL" id="CP003557">
    <property type="protein sequence ID" value="AFN75568.1"/>
    <property type="molecule type" value="Genomic_DNA"/>
</dbReference>
<dbReference type="PATRIC" id="fig|1191523.3.peg.2468"/>
<dbReference type="KEGG" id="mro:MROS_2338"/>
<evidence type="ECO:0000259" key="2">
    <source>
        <dbReference type="Pfam" id="PF00248"/>
    </source>
</evidence>
<sequence length="333" mass="37691">MIYREIGKSGLNASVIAFGAWAIGGWMWGGSDEKDSIDAIYAAIDNGINLIDTAPAYGFGYSEEIVGKAVKGKRDKVLIATKCGLRWDLEKGEFFFYTTEKGAADESTPGAMKIYKYLHPESIRYEIEQSLRRLQTDYIDLYQTHWQESTTPIEDTMAELTKLKDEGKIRAIGVSNATVEQMKRYGAIDSDQEKYNMLHRKIEEQGNLDYCYENKIAVLAYSPLSQGLLTGKISPDRKYNEGDLRRNNPLFTPENINKVNSMLKEFEPIAEKHEVSVAQLVCAWTFNRKGITHLLCGARNRRQVIENAGAGSVQLSREDIDTINSIYSKYFEQ</sequence>
<dbReference type="InterPro" id="IPR036812">
    <property type="entry name" value="NAD(P)_OxRdtase_dom_sf"/>
</dbReference>
<keyword evidence="1" id="KW-0560">Oxidoreductase</keyword>
<dbReference type="CDD" id="cd19149">
    <property type="entry name" value="AKR_AKR11B2"/>
    <property type="match status" value="1"/>
</dbReference>
<dbReference type="AlphaFoldDB" id="I7A2Y4"/>
<dbReference type="HOGENOM" id="CLU_023205_2_3_10"/>
<dbReference type="SUPFAM" id="SSF51430">
    <property type="entry name" value="NAD(P)-linked oxidoreductase"/>
    <property type="match status" value="1"/>
</dbReference>
<accession>I7A2Y4</accession>
<dbReference type="PANTHER" id="PTHR43364">
    <property type="entry name" value="NADH-SPECIFIC METHYLGLYOXAL REDUCTASE-RELATED"/>
    <property type="match status" value="1"/>
</dbReference>
<organism evidence="3 4">
    <name type="scientific">Melioribacter roseus (strain DSM 23840 / JCM 17771 / VKM B-2668 / P3M-2)</name>
    <dbReference type="NCBI Taxonomy" id="1191523"/>
    <lineage>
        <taxon>Bacteria</taxon>
        <taxon>Pseudomonadati</taxon>
        <taxon>Ignavibacteriota</taxon>
        <taxon>Ignavibacteria</taxon>
        <taxon>Ignavibacteriales</taxon>
        <taxon>Melioribacteraceae</taxon>
        <taxon>Melioribacter</taxon>
    </lineage>
</organism>
<gene>
    <name evidence="3" type="ordered locus">MROS_2338</name>
</gene>